<comment type="similarity">
    <text evidence="1">Belongs to the four-carbon acid sugar kinase family.</text>
</comment>
<evidence type="ECO:0000313" key="17">
    <source>
        <dbReference type="Proteomes" id="UP000198409"/>
    </source>
</evidence>
<evidence type="ECO:0000256" key="2">
    <source>
        <dbReference type="ARBA" id="ARBA00022679"/>
    </source>
</evidence>
<reference evidence="16 18" key="3">
    <citation type="submission" date="2019-02" db="EMBL/GenBank/DDBJ databases">
        <authorList>
            <person name="Zhang G."/>
        </authorList>
    </citation>
    <scope>NUCLEOTIDE SEQUENCE [LARGE SCALE GENOMIC DNA]</scope>
    <source>
        <strain evidence="16 18">CMB17</strain>
    </source>
</reference>
<keyword evidence="3" id="KW-0547">Nucleotide-binding</keyword>
<dbReference type="SUPFAM" id="SSF142764">
    <property type="entry name" value="YgbK-like"/>
    <property type="match status" value="1"/>
</dbReference>
<reference evidence="17" key="2">
    <citation type="submission" date="2017-06" db="EMBL/GenBank/DDBJ databases">
        <authorList>
            <person name="Varghese N."/>
            <person name="Submissions S."/>
        </authorList>
    </citation>
    <scope>NUCLEOTIDE SEQUENCE [LARGE SCALE GENOMIC DNA]</scope>
    <source>
        <strain evidence="17">DSM 26170</strain>
    </source>
</reference>
<dbReference type="GO" id="GO:0005524">
    <property type="term" value="F:ATP binding"/>
    <property type="evidence" value="ECO:0007669"/>
    <property type="project" value="UniProtKB-KW"/>
</dbReference>
<evidence type="ECO:0000256" key="5">
    <source>
        <dbReference type="ARBA" id="ARBA00022840"/>
    </source>
</evidence>
<dbReference type="AlphaFoldDB" id="A0A238WL76"/>
<reference evidence="15" key="1">
    <citation type="submission" date="2017-06" db="EMBL/GenBank/DDBJ databases">
        <authorList>
            <person name="Kim H.J."/>
            <person name="Triplett B.A."/>
        </authorList>
    </citation>
    <scope>NUCLEOTIDE SEQUENCE [LARGE SCALE GENOMIC DNA]</scope>
    <source>
        <strain evidence="15">DSM 26170</strain>
    </source>
</reference>
<comment type="catalytic activity">
    <reaction evidence="8">
        <text>3-dehydro-D-erythronate + ATP = 3-dehydro-4-O-phospho-D-erythronate + ADP + H(+)</text>
        <dbReference type="Rhea" id="RHEA:52556"/>
        <dbReference type="ChEBI" id="CHEBI:15378"/>
        <dbReference type="ChEBI" id="CHEBI:30616"/>
        <dbReference type="ChEBI" id="CHEBI:57958"/>
        <dbReference type="ChEBI" id="CHEBI:136593"/>
        <dbReference type="ChEBI" id="CHEBI:456216"/>
        <dbReference type="EC" id="2.7.1.217"/>
    </reaction>
</comment>
<proteinExistence type="inferred from homology"/>
<keyword evidence="6" id="KW-0119">Carbohydrate metabolism</keyword>
<organism evidence="15 17">
    <name type="scientific">Paracoccus sediminis</name>
    <dbReference type="NCBI Taxonomy" id="1214787"/>
    <lineage>
        <taxon>Bacteria</taxon>
        <taxon>Pseudomonadati</taxon>
        <taxon>Pseudomonadota</taxon>
        <taxon>Alphaproteobacteria</taxon>
        <taxon>Rhodobacterales</taxon>
        <taxon>Paracoccaceae</taxon>
        <taxon>Paracoccus</taxon>
    </lineage>
</organism>
<accession>A0A238WL76</accession>
<evidence type="ECO:0000256" key="6">
    <source>
        <dbReference type="ARBA" id="ARBA00023277"/>
    </source>
</evidence>
<evidence type="ECO:0000256" key="12">
    <source>
        <dbReference type="ARBA" id="ARBA00041377"/>
    </source>
</evidence>
<evidence type="ECO:0000256" key="7">
    <source>
        <dbReference type="ARBA" id="ARBA00035898"/>
    </source>
</evidence>
<evidence type="ECO:0000256" key="4">
    <source>
        <dbReference type="ARBA" id="ARBA00022777"/>
    </source>
</evidence>
<evidence type="ECO:0000313" key="15">
    <source>
        <dbReference type="EMBL" id="SNR47063.1"/>
    </source>
</evidence>
<dbReference type="Pfam" id="PF17042">
    <property type="entry name" value="NBD_C"/>
    <property type="match status" value="1"/>
</dbReference>
<dbReference type="InterPro" id="IPR031475">
    <property type="entry name" value="NBD_C"/>
</dbReference>
<dbReference type="Gene3D" id="3.40.50.10840">
    <property type="entry name" value="Putative sugar-binding, N-terminal domain"/>
    <property type="match status" value="1"/>
</dbReference>
<comment type="catalytic activity">
    <reaction evidence="7">
        <text>3-dehydro-L-erythronate + ATP = 3-dehydro-4-O-phospho-L-erythronate + ADP + H(+)</text>
        <dbReference type="Rhea" id="RHEA:52552"/>
        <dbReference type="ChEBI" id="CHEBI:15378"/>
        <dbReference type="ChEBI" id="CHEBI:30616"/>
        <dbReference type="ChEBI" id="CHEBI:136592"/>
        <dbReference type="ChEBI" id="CHEBI:136670"/>
        <dbReference type="ChEBI" id="CHEBI:456216"/>
        <dbReference type="EC" id="2.7.1.217"/>
    </reaction>
</comment>
<dbReference type="NCBIfam" id="NF043035">
    <property type="entry name" value="OxoTetrKin"/>
    <property type="match status" value="1"/>
</dbReference>
<keyword evidence="5" id="KW-0067">ATP-binding</keyword>
<gene>
    <name evidence="16" type="ORF">EYF88_09790</name>
    <name evidence="15" type="ORF">SAMN06265378_10531</name>
</gene>
<keyword evidence="18" id="KW-1185">Reference proteome</keyword>
<dbReference type="InterPro" id="IPR050007">
    <property type="entry name" value="OtnK"/>
</dbReference>
<sequence>MLLGCIGDDFTGSSDLGNTLVKAGMRTVQYSGTPSAPAAPDVEAGIVALKSRTLPVAEAVRLSLEALDWLRAQGCRQFLFKYCSTFDSTPQGNIGPVAEALSDALNADRVIFCPAFPATGRTVFQGHLFVGDRLLSESGMENHPLTPMTDPDLRRWLGLQIRDGLGHIPAGTVWQGADAVRAALSAQGHRFVVTDAIRDEDLVTLGQAVADQLLLTGGSGIALGLPGNFRARGLLSSDALPWRGQAGRAAALSGSCSRATRGQVARHIADGHPASGIDPEAVMAGTATAADAARWALSQDGLPLVYSSADPDAVRAVQGRHGTKAVAARLDAFFAETARLLVTGGVTRLITAGGETSGAVVEGLGIGALEIGPEIDPGVPAIRAGENLVLALKSGNFGAEEFFAKAAERLAG</sequence>
<dbReference type="Proteomes" id="UP000198409">
    <property type="component" value="Unassembled WGS sequence"/>
</dbReference>
<evidence type="ECO:0000256" key="1">
    <source>
        <dbReference type="ARBA" id="ARBA00005715"/>
    </source>
</evidence>
<dbReference type="OrthoDB" id="191465at2"/>
<evidence type="ECO:0000259" key="13">
    <source>
        <dbReference type="Pfam" id="PF07005"/>
    </source>
</evidence>
<dbReference type="Proteomes" id="UP000292859">
    <property type="component" value="Unassembled WGS sequence"/>
</dbReference>
<evidence type="ECO:0000256" key="3">
    <source>
        <dbReference type="ARBA" id="ARBA00022741"/>
    </source>
</evidence>
<dbReference type="EMBL" id="FZNM01000005">
    <property type="protein sequence ID" value="SNR47063.1"/>
    <property type="molecule type" value="Genomic_DNA"/>
</dbReference>
<name>A0A238WL76_9RHOB</name>
<dbReference type="EC" id="2.7.1.217" evidence="10"/>
<dbReference type="EMBL" id="SIRL01000005">
    <property type="protein sequence ID" value="TBN50520.1"/>
    <property type="molecule type" value="Genomic_DNA"/>
</dbReference>
<protein>
    <recommendedName>
        <fullName evidence="11">3-oxo-tetronate kinase</fullName>
        <ecNumber evidence="10">2.7.1.217</ecNumber>
    </recommendedName>
    <alternativeName>
        <fullName evidence="12">3-dehydrotetronate 4-kinase</fullName>
    </alternativeName>
</protein>
<evidence type="ECO:0000256" key="10">
    <source>
        <dbReference type="ARBA" id="ARBA00039095"/>
    </source>
</evidence>
<feature type="domain" description="Four-carbon acid sugar kinase nucleotide binding" evidence="14">
    <location>
        <begin position="251"/>
        <end position="403"/>
    </location>
</feature>
<comment type="function">
    <text evidence="9">Catalyzes the ATP-dependent phosphorylation of 3-oxo-tetronate to 3-oxo-tetronate 4-phosphate.</text>
</comment>
<keyword evidence="4 16" id="KW-0418">Kinase</keyword>
<evidence type="ECO:0000256" key="8">
    <source>
        <dbReference type="ARBA" id="ARBA00036346"/>
    </source>
</evidence>
<evidence type="ECO:0000256" key="11">
    <source>
        <dbReference type="ARBA" id="ARBA00039461"/>
    </source>
</evidence>
<dbReference type="RefSeq" id="WP_089387887.1">
    <property type="nucleotide sequence ID" value="NZ_FZNM01000005.1"/>
</dbReference>
<evidence type="ECO:0000256" key="9">
    <source>
        <dbReference type="ARBA" id="ARBA00037335"/>
    </source>
</evidence>
<evidence type="ECO:0000259" key="14">
    <source>
        <dbReference type="Pfam" id="PF17042"/>
    </source>
</evidence>
<dbReference type="InterPro" id="IPR037051">
    <property type="entry name" value="4-carb_acid_sugar_kinase_N_sf"/>
</dbReference>
<dbReference type="GO" id="GO:0016301">
    <property type="term" value="F:kinase activity"/>
    <property type="evidence" value="ECO:0007669"/>
    <property type="project" value="UniProtKB-KW"/>
</dbReference>
<feature type="domain" description="Four-carbon acid sugar kinase N-terminal" evidence="13">
    <location>
        <begin position="3"/>
        <end position="224"/>
    </location>
</feature>
<dbReference type="InterPro" id="IPR010737">
    <property type="entry name" value="4-carb_acid_sugar_kinase_N"/>
</dbReference>
<evidence type="ECO:0000313" key="16">
    <source>
        <dbReference type="EMBL" id="TBN50520.1"/>
    </source>
</evidence>
<evidence type="ECO:0000313" key="18">
    <source>
        <dbReference type="Proteomes" id="UP000292859"/>
    </source>
</evidence>
<dbReference type="Pfam" id="PF07005">
    <property type="entry name" value="SBD_N"/>
    <property type="match status" value="1"/>
</dbReference>
<dbReference type="Gene3D" id="3.40.980.20">
    <property type="entry name" value="Four-carbon acid sugar kinase, nucleotide binding domain"/>
    <property type="match status" value="1"/>
</dbReference>
<dbReference type="InterPro" id="IPR042213">
    <property type="entry name" value="NBD_C_sf"/>
</dbReference>
<keyword evidence="2" id="KW-0808">Transferase</keyword>